<gene>
    <name evidence="2" type="ORF">A3K90_02025</name>
</gene>
<protein>
    <recommendedName>
        <fullName evidence="4">Addiction module toxin RelE</fullName>
    </recommendedName>
</protein>
<organism evidence="2 3">
    <name type="scientific">Pelodictyon luteolum</name>
    <dbReference type="NCBI Taxonomy" id="1100"/>
    <lineage>
        <taxon>Bacteria</taxon>
        <taxon>Pseudomonadati</taxon>
        <taxon>Chlorobiota</taxon>
        <taxon>Chlorobiia</taxon>
        <taxon>Chlorobiales</taxon>
        <taxon>Chlorobiaceae</taxon>
        <taxon>Chlorobium/Pelodictyon group</taxon>
        <taxon>Pelodictyon</taxon>
    </lineage>
</organism>
<dbReference type="Gene3D" id="3.30.2310.20">
    <property type="entry name" value="RelE-like"/>
    <property type="match status" value="1"/>
</dbReference>
<dbReference type="Pfam" id="PF05016">
    <property type="entry name" value="ParE_toxin"/>
    <property type="match status" value="1"/>
</dbReference>
<dbReference type="Proteomes" id="UP000076481">
    <property type="component" value="Unassembled WGS sequence"/>
</dbReference>
<evidence type="ECO:0008006" key="4">
    <source>
        <dbReference type="Google" id="ProtNLM"/>
    </source>
</evidence>
<name>A0A165L3G6_PELLU</name>
<sequence>MLKWRPTVKQDSERAALQTVLKLVTKTKEQLAHYPGSGKPGRIYGTRELYFSDLPYLIVYRADADRVLVLAVFHTARHAPNP</sequence>
<accession>A0A165L3G6</accession>
<comment type="caution">
    <text evidence="2">The sequence shown here is derived from an EMBL/GenBank/DDBJ whole genome shotgun (WGS) entry which is preliminary data.</text>
</comment>
<evidence type="ECO:0000256" key="1">
    <source>
        <dbReference type="ARBA" id="ARBA00022649"/>
    </source>
</evidence>
<evidence type="ECO:0000313" key="2">
    <source>
        <dbReference type="EMBL" id="KZK73528.1"/>
    </source>
</evidence>
<reference evidence="2 3" key="1">
    <citation type="submission" date="2016-03" db="EMBL/GenBank/DDBJ databases">
        <title>Speciation and ecological success in dimly lit waters: horizontal gene transfer in a green sulfur bacteria bloom unveiled by metagenomic assembly.</title>
        <authorList>
            <person name="Llorens-Mares T."/>
            <person name="Liu Z."/>
            <person name="Allen L.Z."/>
            <person name="Rusch D.B."/>
            <person name="Craig M.T."/>
            <person name="Dupont C.L."/>
            <person name="Bryant D.A."/>
            <person name="Casamayor E.O."/>
        </authorList>
    </citation>
    <scope>NUCLEOTIDE SEQUENCE [LARGE SCALE GENOMIC DNA]</scope>
    <source>
        <strain evidence="2">CIII</strain>
    </source>
</reference>
<proteinExistence type="predicted"/>
<dbReference type="InterPro" id="IPR035093">
    <property type="entry name" value="RelE/ParE_toxin_dom_sf"/>
</dbReference>
<keyword evidence="1" id="KW-1277">Toxin-antitoxin system</keyword>
<evidence type="ECO:0000313" key="3">
    <source>
        <dbReference type="Proteomes" id="UP000076481"/>
    </source>
</evidence>
<dbReference type="InterPro" id="IPR007712">
    <property type="entry name" value="RelE/ParE_toxin"/>
</dbReference>
<dbReference type="RefSeq" id="WP_303682493.1">
    <property type="nucleotide sequence ID" value="NZ_LVWG01000036.1"/>
</dbReference>
<dbReference type="AlphaFoldDB" id="A0A165L3G6"/>
<dbReference type="EMBL" id="LVWG01000036">
    <property type="protein sequence ID" value="KZK73528.1"/>
    <property type="molecule type" value="Genomic_DNA"/>
</dbReference>